<dbReference type="SUPFAM" id="SSF52047">
    <property type="entry name" value="RNI-like"/>
    <property type="match status" value="1"/>
</dbReference>
<protein>
    <submittedName>
        <fullName evidence="1">Uncharacterized protein</fullName>
    </submittedName>
</protein>
<dbReference type="Ensembl" id="ENSNMLT00000010369.1">
    <property type="protein sequence ID" value="ENSNMLP00000009162.1"/>
    <property type="gene ID" value="ENSNMLG00000006400.1"/>
</dbReference>
<evidence type="ECO:0000313" key="2">
    <source>
        <dbReference type="Proteomes" id="UP000694523"/>
    </source>
</evidence>
<dbReference type="Proteomes" id="UP000694523">
    <property type="component" value="Unplaced"/>
</dbReference>
<dbReference type="AlphaFoldDB" id="A0A8C6SRB9"/>
<organism evidence="1 2">
    <name type="scientific">Neogobius melanostomus</name>
    <name type="common">round goby</name>
    <dbReference type="NCBI Taxonomy" id="47308"/>
    <lineage>
        <taxon>Eukaryota</taxon>
        <taxon>Metazoa</taxon>
        <taxon>Chordata</taxon>
        <taxon>Craniata</taxon>
        <taxon>Vertebrata</taxon>
        <taxon>Euteleostomi</taxon>
        <taxon>Actinopterygii</taxon>
        <taxon>Neopterygii</taxon>
        <taxon>Teleostei</taxon>
        <taxon>Neoteleostei</taxon>
        <taxon>Acanthomorphata</taxon>
        <taxon>Gobiaria</taxon>
        <taxon>Gobiiformes</taxon>
        <taxon>Gobioidei</taxon>
        <taxon>Gobiidae</taxon>
        <taxon>Benthophilinae</taxon>
        <taxon>Neogobiini</taxon>
        <taxon>Neogobius</taxon>
    </lineage>
</organism>
<dbReference type="InterPro" id="IPR032675">
    <property type="entry name" value="LRR_dom_sf"/>
</dbReference>
<evidence type="ECO:0000313" key="1">
    <source>
        <dbReference type="Ensembl" id="ENSNMLP00000009162.1"/>
    </source>
</evidence>
<keyword evidence="2" id="KW-1185">Reference proteome</keyword>
<accession>A0A8C6SRB9</accession>
<reference evidence="1" key="2">
    <citation type="submission" date="2025-09" db="UniProtKB">
        <authorList>
            <consortium name="Ensembl"/>
        </authorList>
    </citation>
    <scope>IDENTIFICATION</scope>
</reference>
<proteinExistence type="predicted"/>
<reference evidence="1" key="1">
    <citation type="submission" date="2025-08" db="UniProtKB">
        <authorList>
            <consortium name="Ensembl"/>
        </authorList>
    </citation>
    <scope>IDENTIFICATION</scope>
</reference>
<sequence length="86" mass="9552">MSKDSQLTHERPGAIQIIELKSLRLQGCELTSSACKHLATALKQSPELKELDLSCNFIGDVDCPNATLETRAACIWPQLWRKTPTT</sequence>
<name>A0A8C6SRB9_9GOBI</name>
<dbReference type="Gene3D" id="3.80.10.10">
    <property type="entry name" value="Ribonuclease Inhibitor"/>
    <property type="match status" value="1"/>
</dbReference>